<dbReference type="AlphaFoldDB" id="A0AAP2A9P3"/>
<dbReference type="EMBL" id="JAENMS010000001">
    <property type="protein sequence ID" value="MBL5933064.1"/>
    <property type="molecule type" value="Genomic_DNA"/>
</dbReference>
<dbReference type="Proteomes" id="UP000653275">
    <property type="component" value="Unassembled WGS sequence"/>
</dbReference>
<protein>
    <submittedName>
        <fullName evidence="1">Protein-export chaperone SecB</fullName>
    </submittedName>
</protein>
<dbReference type="RefSeq" id="WP_202665174.1">
    <property type="nucleotide sequence ID" value="NZ_JAENMR010000001.1"/>
</dbReference>
<accession>A0AAP2A9P3</accession>
<name>A0AAP2A9P3_LELAM</name>
<gene>
    <name evidence="1" type="ORF">I7V27_01065</name>
</gene>
<dbReference type="Gene3D" id="3.10.420.10">
    <property type="entry name" value="SecB-like"/>
    <property type="match status" value="1"/>
</dbReference>
<comment type="caution">
    <text evidence="1">The sequence shown here is derived from an EMBL/GenBank/DDBJ whole genome shotgun (WGS) entry which is preliminary data.</text>
</comment>
<evidence type="ECO:0000313" key="1">
    <source>
        <dbReference type="EMBL" id="MBL5933064.1"/>
    </source>
</evidence>
<dbReference type="InterPro" id="IPR035958">
    <property type="entry name" value="SecB-like_sf"/>
</dbReference>
<evidence type="ECO:0000313" key="2">
    <source>
        <dbReference type="Proteomes" id="UP000653275"/>
    </source>
</evidence>
<dbReference type="SUPFAM" id="SSF54611">
    <property type="entry name" value="SecB-like"/>
    <property type="match status" value="1"/>
</dbReference>
<sequence length="129" mass="15092">MKLRLRDNTVTRLLFVDAEGRKIESGFALRFKPIFDENPREFSVLFDFYYITENDRALRVEFQSVFETDKDIDDSFKESKFPVVNAPAISFPFLRSFVANFLMTSGYTPILLPSFNFTTFEQDIGEFPN</sequence>
<reference evidence="1" key="1">
    <citation type="submission" date="2020-12" db="EMBL/GenBank/DDBJ databases">
        <title>Draft genome sequence of Enterobacter spp., Lelliottia spp. and Serratia spp. isolated from drinking water reservoirs and lakes.</title>
        <authorList>
            <person name="Reitter C."/>
            <person name="Neuhaus K."/>
            <person name="Huegler M."/>
        </authorList>
    </citation>
    <scope>NUCLEOTIDE SEQUENCE</scope>
    <source>
        <strain evidence="1">TZW15</strain>
    </source>
</reference>
<proteinExistence type="predicted"/>
<organism evidence="1 2">
    <name type="scientific">Lelliottia amnigena</name>
    <name type="common">Enterobacter amnigenus</name>
    <dbReference type="NCBI Taxonomy" id="61646"/>
    <lineage>
        <taxon>Bacteria</taxon>
        <taxon>Pseudomonadati</taxon>
        <taxon>Pseudomonadota</taxon>
        <taxon>Gammaproteobacteria</taxon>
        <taxon>Enterobacterales</taxon>
        <taxon>Enterobacteriaceae</taxon>
        <taxon>Lelliottia</taxon>
    </lineage>
</organism>